<gene>
    <name evidence="2" type="ORF">E0H45_06670</name>
</gene>
<sequence length="189" mass="19431">MSNGGPLSGRALKASLSVGFLALTLLLGAVGFGLLSQSSGPDAGAEPTSTGRPPEPLPTATTSEPQATTSEPQATTSSSPQPSLGRIKVYYGLAAQQITGEVALVVNGRRAGVLRVNRNRPEAVLNVALNGPALLTYRLAGTTTFRDKDGGTVPLAARGQGIVEASPGERFTVRSERQGQAIILILTLE</sequence>
<dbReference type="AlphaFoldDB" id="A0A4R0HKC8"/>
<protein>
    <submittedName>
        <fullName evidence="2">Uncharacterized protein</fullName>
    </submittedName>
</protein>
<evidence type="ECO:0000313" key="3">
    <source>
        <dbReference type="Proteomes" id="UP000292346"/>
    </source>
</evidence>
<evidence type="ECO:0000256" key="1">
    <source>
        <dbReference type="SAM" id="MobiDB-lite"/>
    </source>
</evidence>
<dbReference type="RefSeq" id="WP_131335362.1">
    <property type="nucleotide sequence ID" value="NZ_SJJZ01000001.1"/>
</dbReference>
<comment type="caution">
    <text evidence="2">The sequence shown here is derived from an EMBL/GenBank/DDBJ whole genome shotgun (WGS) entry which is preliminary data.</text>
</comment>
<name>A0A4R0HKC8_9ACTN</name>
<feature type="compositionally biased region" description="Low complexity" evidence="1">
    <location>
        <begin position="65"/>
        <end position="81"/>
    </location>
</feature>
<accession>A0A4R0HKC8</accession>
<organism evidence="2 3">
    <name type="scientific">Kribbella soli</name>
    <dbReference type="NCBI Taxonomy" id="1124743"/>
    <lineage>
        <taxon>Bacteria</taxon>
        <taxon>Bacillati</taxon>
        <taxon>Actinomycetota</taxon>
        <taxon>Actinomycetes</taxon>
        <taxon>Propionibacteriales</taxon>
        <taxon>Kribbellaceae</taxon>
        <taxon>Kribbella</taxon>
    </lineage>
</organism>
<feature type="region of interest" description="Disordered" evidence="1">
    <location>
        <begin position="37"/>
        <end position="81"/>
    </location>
</feature>
<evidence type="ECO:0000313" key="2">
    <source>
        <dbReference type="EMBL" id="TCC10973.1"/>
    </source>
</evidence>
<reference evidence="2 3" key="1">
    <citation type="submission" date="2019-02" db="EMBL/GenBank/DDBJ databases">
        <title>Kribbella capetownensis sp. nov. and Kribbella speibonae sp. nov., isolated from soil.</title>
        <authorList>
            <person name="Curtis S.M."/>
            <person name="Norton I."/>
            <person name="Everest G.J."/>
            <person name="Meyers P.R."/>
        </authorList>
    </citation>
    <scope>NUCLEOTIDE SEQUENCE [LARGE SCALE GENOMIC DNA]</scope>
    <source>
        <strain evidence="2 3">KCTC 29219</strain>
    </source>
</reference>
<dbReference type="EMBL" id="SJJZ01000001">
    <property type="protein sequence ID" value="TCC10973.1"/>
    <property type="molecule type" value="Genomic_DNA"/>
</dbReference>
<proteinExistence type="predicted"/>
<keyword evidence="3" id="KW-1185">Reference proteome</keyword>
<dbReference type="Proteomes" id="UP000292346">
    <property type="component" value="Unassembled WGS sequence"/>
</dbReference>